<evidence type="ECO:0000313" key="2">
    <source>
        <dbReference type="Proteomes" id="UP000029981"/>
    </source>
</evidence>
<dbReference type="EMBL" id="CM002925">
    <property type="protein sequence ID" value="KGN54877.1"/>
    <property type="molecule type" value="Genomic_DNA"/>
</dbReference>
<dbReference type="Gramene" id="KGN54877">
    <property type="protein sequence ID" value="KGN54877"/>
    <property type="gene ID" value="Csa_4G571730"/>
</dbReference>
<protein>
    <submittedName>
        <fullName evidence="1">Uncharacterized protein</fullName>
    </submittedName>
</protein>
<accession>A0A0A0L2P5</accession>
<name>A0A0A0L2P5_CUCSA</name>
<organism evidence="1 2">
    <name type="scientific">Cucumis sativus</name>
    <name type="common">Cucumber</name>
    <dbReference type="NCBI Taxonomy" id="3659"/>
    <lineage>
        <taxon>Eukaryota</taxon>
        <taxon>Viridiplantae</taxon>
        <taxon>Streptophyta</taxon>
        <taxon>Embryophyta</taxon>
        <taxon>Tracheophyta</taxon>
        <taxon>Spermatophyta</taxon>
        <taxon>Magnoliopsida</taxon>
        <taxon>eudicotyledons</taxon>
        <taxon>Gunneridae</taxon>
        <taxon>Pentapetalae</taxon>
        <taxon>rosids</taxon>
        <taxon>fabids</taxon>
        <taxon>Cucurbitales</taxon>
        <taxon>Cucurbitaceae</taxon>
        <taxon>Benincaseae</taxon>
        <taxon>Cucumis</taxon>
    </lineage>
</organism>
<evidence type="ECO:0000313" key="1">
    <source>
        <dbReference type="EMBL" id="KGN54877.1"/>
    </source>
</evidence>
<dbReference type="AlphaFoldDB" id="A0A0A0L2P5"/>
<reference evidence="1 2" key="1">
    <citation type="journal article" date="2009" name="Nat. Genet.">
        <title>The genome of the cucumber, Cucumis sativus L.</title>
        <authorList>
            <person name="Huang S."/>
            <person name="Li R."/>
            <person name="Zhang Z."/>
            <person name="Li L."/>
            <person name="Gu X."/>
            <person name="Fan W."/>
            <person name="Lucas W.J."/>
            <person name="Wang X."/>
            <person name="Xie B."/>
            <person name="Ni P."/>
            <person name="Ren Y."/>
            <person name="Zhu H."/>
            <person name="Li J."/>
            <person name="Lin K."/>
            <person name="Jin W."/>
            <person name="Fei Z."/>
            <person name="Li G."/>
            <person name="Staub J."/>
            <person name="Kilian A."/>
            <person name="van der Vossen E.A."/>
            <person name="Wu Y."/>
            <person name="Guo J."/>
            <person name="He J."/>
            <person name="Jia Z."/>
            <person name="Ren Y."/>
            <person name="Tian G."/>
            <person name="Lu Y."/>
            <person name="Ruan J."/>
            <person name="Qian W."/>
            <person name="Wang M."/>
            <person name="Huang Q."/>
            <person name="Li B."/>
            <person name="Xuan Z."/>
            <person name="Cao J."/>
            <person name="Asan"/>
            <person name="Wu Z."/>
            <person name="Zhang J."/>
            <person name="Cai Q."/>
            <person name="Bai Y."/>
            <person name="Zhao B."/>
            <person name="Han Y."/>
            <person name="Li Y."/>
            <person name="Li X."/>
            <person name="Wang S."/>
            <person name="Shi Q."/>
            <person name="Liu S."/>
            <person name="Cho W.K."/>
            <person name="Kim J.Y."/>
            <person name="Xu Y."/>
            <person name="Heller-Uszynska K."/>
            <person name="Miao H."/>
            <person name="Cheng Z."/>
            <person name="Zhang S."/>
            <person name="Wu J."/>
            <person name="Yang Y."/>
            <person name="Kang H."/>
            <person name="Li M."/>
            <person name="Liang H."/>
            <person name="Ren X."/>
            <person name="Shi Z."/>
            <person name="Wen M."/>
            <person name="Jian M."/>
            <person name="Yang H."/>
            <person name="Zhang G."/>
            <person name="Yang Z."/>
            <person name="Chen R."/>
            <person name="Liu S."/>
            <person name="Li J."/>
            <person name="Ma L."/>
            <person name="Liu H."/>
            <person name="Zhou Y."/>
            <person name="Zhao J."/>
            <person name="Fang X."/>
            <person name="Li G."/>
            <person name="Fang L."/>
            <person name="Li Y."/>
            <person name="Liu D."/>
            <person name="Zheng H."/>
            <person name="Zhang Y."/>
            <person name="Qin N."/>
            <person name="Li Z."/>
            <person name="Yang G."/>
            <person name="Yang S."/>
            <person name="Bolund L."/>
            <person name="Kristiansen K."/>
            <person name="Zheng H."/>
            <person name="Li S."/>
            <person name="Zhang X."/>
            <person name="Yang H."/>
            <person name="Wang J."/>
            <person name="Sun R."/>
            <person name="Zhang B."/>
            <person name="Jiang S."/>
            <person name="Wang J."/>
            <person name="Du Y."/>
            <person name="Li S."/>
        </authorList>
    </citation>
    <scope>NUCLEOTIDE SEQUENCE [LARGE SCALE GENOMIC DNA]</scope>
    <source>
        <strain evidence="2">cv. 9930</strain>
    </source>
</reference>
<sequence>MDMLSKKKSVSQDATFSIPSKDKDYEEITYYDFDDSTTGTFKDDSENINKENVNDQDENVYSELEKYWGFVEEPNEEEKELSEKPHVCLEVMELHVKNRYDEDLVSELADGLRENLLKSGLLATIDLSAKYDILFHISCGKLMAFISPYKGVTLYGYFDS</sequence>
<keyword evidence="2" id="KW-1185">Reference proteome</keyword>
<reference evidence="1 2" key="3">
    <citation type="journal article" date="2010" name="BMC Genomics">
        <title>Transcriptome sequencing and comparative analysis of cucumber flowers with different sex types.</title>
        <authorList>
            <person name="Guo S."/>
            <person name="Zheng Y."/>
            <person name="Joung J.G."/>
            <person name="Liu S."/>
            <person name="Zhang Z."/>
            <person name="Crasta O.R."/>
            <person name="Sobral B.W."/>
            <person name="Xu Y."/>
            <person name="Huang S."/>
            <person name="Fei Z."/>
        </authorList>
    </citation>
    <scope>NUCLEOTIDE SEQUENCE [LARGE SCALE GENOMIC DNA]</scope>
    <source>
        <strain evidence="2">cv. 9930</strain>
    </source>
</reference>
<reference evidence="1 2" key="4">
    <citation type="journal article" date="2011" name="BMC Genomics">
        <title>RNA-Seq improves annotation of protein-coding genes in the cucumber genome.</title>
        <authorList>
            <person name="Li Z."/>
            <person name="Zhang Z."/>
            <person name="Yan P."/>
            <person name="Huang S."/>
            <person name="Fei Z."/>
            <person name="Lin K."/>
        </authorList>
    </citation>
    <scope>NUCLEOTIDE SEQUENCE [LARGE SCALE GENOMIC DNA]</scope>
    <source>
        <strain evidence="2">cv. 9930</strain>
    </source>
</reference>
<gene>
    <name evidence="1" type="ORF">Csa_4G571730</name>
</gene>
<reference evidence="1 2" key="2">
    <citation type="journal article" date="2009" name="PLoS ONE">
        <title>An integrated genetic and cytogenetic map of the cucumber genome.</title>
        <authorList>
            <person name="Ren Y."/>
            <person name="Zhang Z."/>
            <person name="Liu J."/>
            <person name="Staub J.E."/>
            <person name="Han Y."/>
            <person name="Cheng Z."/>
            <person name="Li X."/>
            <person name="Lu J."/>
            <person name="Miao H."/>
            <person name="Kang H."/>
            <person name="Xie B."/>
            <person name="Gu X."/>
            <person name="Wang X."/>
            <person name="Du Y."/>
            <person name="Jin W."/>
            <person name="Huang S."/>
        </authorList>
    </citation>
    <scope>NUCLEOTIDE SEQUENCE [LARGE SCALE GENOMIC DNA]</scope>
    <source>
        <strain evidence="2">cv. 9930</strain>
    </source>
</reference>
<dbReference type="Proteomes" id="UP000029981">
    <property type="component" value="Chromosome 4"/>
</dbReference>
<proteinExistence type="predicted"/>